<feature type="compositionally biased region" description="Polar residues" evidence="12">
    <location>
        <begin position="1028"/>
        <end position="1048"/>
    </location>
</feature>
<dbReference type="InterPro" id="IPR001878">
    <property type="entry name" value="Znf_CCHC"/>
</dbReference>
<evidence type="ECO:0000256" key="6">
    <source>
        <dbReference type="ARBA" id="ARBA00022771"/>
    </source>
</evidence>
<dbReference type="Gene3D" id="3.40.50.12390">
    <property type="match status" value="2"/>
</dbReference>
<dbReference type="FunFam" id="1.25.40.1050:FF:000002">
    <property type="entry name" value="5'-3' exoribonuclease"/>
    <property type="match status" value="1"/>
</dbReference>
<accession>A0A251SDV5</accession>
<feature type="compositionally biased region" description="Polar residues" evidence="12">
    <location>
        <begin position="1234"/>
        <end position="1245"/>
    </location>
</feature>
<feature type="compositionally biased region" description="Gly residues" evidence="12">
    <location>
        <begin position="1208"/>
        <end position="1219"/>
    </location>
</feature>
<protein>
    <submittedName>
        <fullName evidence="14">Putative 5'-3' exoribonuclease</fullName>
    </submittedName>
</protein>
<feature type="compositionally biased region" description="Polar residues" evidence="12">
    <location>
        <begin position="975"/>
        <end position="996"/>
    </location>
</feature>
<dbReference type="GO" id="GO:0000956">
    <property type="term" value="P:nuclear-transcribed mRNA catabolic process"/>
    <property type="evidence" value="ECO:0000318"/>
    <property type="project" value="GO_Central"/>
</dbReference>
<dbReference type="Pfam" id="PF03159">
    <property type="entry name" value="XRN_N"/>
    <property type="match status" value="1"/>
</dbReference>
<organism evidence="14 15">
    <name type="scientific">Helianthus annuus</name>
    <name type="common">Common sunflower</name>
    <dbReference type="NCBI Taxonomy" id="4232"/>
    <lineage>
        <taxon>Eukaryota</taxon>
        <taxon>Viridiplantae</taxon>
        <taxon>Streptophyta</taxon>
        <taxon>Embryophyta</taxon>
        <taxon>Tracheophyta</taxon>
        <taxon>Spermatophyta</taxon>
        <taxon>Magnoliopsida</taxon>
        <taxon>eudicotyledons</taxon>
        <taxon>Gunneridae</taxon>
        <taxon>Pentapetalae</taxon>
        <taxon>asterids</taxon>
        <taxon>campanulids</taxon>
        <taxon>Asterales</taxon>
        <taxon>Asteraceae</taxon>
        <taxon>Asteroideae</taxon>
        <taxon>Heliantheae alliance</taxon>
        <taxon>Heliantheae</taxon>
        <taxon>Helianthus</taxon>
    </lineage>
</organism>
<dbReference type="FunFam" id="3.40.50.12390:FF:000001">
    <property type="entry name" value="5'-3' exoribonuclease"/>
    <property type="match status" value="1"/>
</dbReference>
<dbReference type="SMART" id="SM00343">
    <property type="entry name" value="ZnF_C2HC"/>
    <property type="match status" value="1"/>
</dbReference>
<evidence type="ECO:0000313" key="15">
    <source>
        <dbReference type="Proteomes" id="UP000215914"/>
    </source>
</evidence>
<dbReference type="OMA" id="NGIWVRE"/>
<evidence type="ECO:0000256" key="10">
    <source>
        <dbReference type="ARBA" id="ARBA00023054"/>
    </source>
</evidence>
<feature type="domain" description="CCHC-type" evidence="13">
    <location>
        <begin position="263"/>
        <end position="277"/>
    </location>
</feature>
<gene>
    <name evidence="14" type="ORF">HannXRQ_Chr14g0430181</name>
</gene>
<dbReference type="Proteomes" id="UP000215914">
    <property type="component" value="Chromosome 14"/>
</dbReference>
<evidence type="ECO:0000256" key="2">
    <source>
        <dbReference type="ARBA" id="ARBA00022552"/>
    </source>
</evidence>
<name>A0A251SDV5_HELAN</name>
<feature type="compositionally biased region" description="Polar residues" evidence="12">
    <location>
        <begin position="1083"/>
        <end position="1103"/>
    </location>
</feature>
<keyword evidence="4" id="KW-0540">Nuclease</keyword>
<feature type="compositionally biased region" description="Basic and acidic residues" evidence="12">
    <location>
        <begin position="131"/>
        <end position="145"/>
    </location>
</feature>
<dbReference type="Pfam" id="PF00098">
    <property type="entry name" value="zf-CCHC"/>
    <property type="match status" value="1"/>
</dbReference>
<dbReference type="InterPro" id="IPR041412">
    <property type="entry name" value="Xrn1_helical"/>
</dbReference>
<evidence type="ECO:0000256" key="1">
    <source>
        <dbReference type="ARBA" id="ARBA00006994"/>
    </source>
</evidence>
<evidence type="ECO:0000256" key="3">
    <source>
        <dbReference type="ARBA" id="ARBA00022664"/>
    </source>
</evidence>
<dbReference type="GO" id="GO:0010587">
    <property type="term" value="P:miRNA catabolic process"/>
    <property type="evidence" value="ECO:0007669"/>
    <property type="project" value="UniProtKB-ARBA"/>
</dbReference>
<dbReference type="Pfam" id="PF17846">
    <property type="entry name" value="XRN_M"/>
    <property type="match status" value="1"/>
</dbReference>
<evidence type="ECO:0000256" key="11">
    <source>
        <dbReference type="PROSITE-ProRule" id="PRU00047"/>
    </source>
</evidence>
<dbReference type="GO" id="GO:0006397">
    <property type="term" value="P:mRNA processing"/>
    <property type="evidence" value="ECO:0007669"/>
    <property type="project" value="UniProtKB-KW"/>
</dbReference>
<feature type="compositionally biased region" description="Polar residues" evidence="12">
    <location>
        <begin position="1141"/>
        <end position="1165"/>
    </location>
</feature>
<dbReference type="GO" id="GO:0005634">
    <property type="term" value="C:nucleus"/>
    <property type="evidence" value="ECO:0000318"/>
    <property type="project" value="GO_Central"/>
</dbReference>
<dbReference type="SUPFAM" id="SSF57756">
    <property type="entry name" value="Retrovirus zinc finger-like domains"/>
    <property type="match status" value="1"/>
</dbReference>
<dbReference type="GO" id="GO:0004534">
    <property type="term" value="F:5'-3' RNA exonuclease activity"/>
    <property type="evidence" value="ECO:0000318"/>
    <property type="project" value="GO_Central"/>
</dbReference>
<dbReference type="STRING" id="4232.A0A251SDV5"/>
<evidence type="ECO:0000256" key="4">
    <source>
        <dbReference type="ARBA" id="ARBA00022722"/>
    </source>
</evidence>
<keyword evidence="3" id="KW-0507">mRNA processing</keyword>
<keyword evidence="5" id="KW-0479">Metal-binding</keyword>
<proteinExistence type="inferred from homology"/>
<comment type="similarity">
    <text evidence="1">Belongs to the 5'-3' exonuclease family. XRN2/RAT1 subfamily.</text>
</comment>
<evidence type="ECO:0000313" key="14">
    <source>
        <dbReference type="EMBL" id="OTF97039.1"/>
    </source>
</evidence>
<keyword evidence="9" id="KW-0269">Exonuclease</keyword>
<keyword evidence="2" id="KW-0698">rRNA processing</keyword>
<dbReference type="GO" id="GO:0008270">
    <property type="term" value="F:zinc ion binding"/>
    <property type="evidence" value="ECO:0007669"/>
    <property type="project" value="UniProtKB-KW"/>
</dbReference>
<feature type="compositionally biased region" description="Polar residues" evidence="12">
    <location>
        <begin position="859"/>
        <end position="870"/>
    </location>
</feature>
<evidence type="ECO:0000256" key="7">
    <source>
        <dbReference type="ARBA" id="ARBA00022801"/>
    </source>
</evidence>
<feature type="region of interest" description="Disordered" evidence="12">
    <location>
        <begin position="1028"/>
        <end position="1265"/>
    </location>
</feature>
<dbReference type="InterPro" id="IPR027073">
    <property type="entry name" value="5_3_exoribonuclease"/>
</dbReference>
<feature type="region of interest" description="Disordered" evidence="12">
    <location>
        <begin position="445"/>
        <end position="470"/>
    </location>
</feature>
<evidence type="ECO:0000256" key="9">
    <source>
        <dbReference type="ARBA" id="ARBA00022839"/>
    </source>
</evidence>
<evidence type="ECO:0000256" key="8">
    <source>
        <dbReference type="ARBA" id="ARBA00022833"/>
    </source>
</evidence>
<keyword evidence="8" id="KW-0862">Zinc</keyword>
<keyword evidence="6 11" id="KW-0863">Zinc-finger</keyword>
<keyword evidence="15" id="KW-1185">Reference proteome</keyword>
<sequence>MGVPSFYRWLAEKYPMVVVDVVEEEPVEIDGVQIPVDTSKPNPNLIEYDNLYLDMNGIIHPCFHPEDRPSPTSFDEVFQCVFDYIDRLFVMVRPRKLLFMAIDGVAPRAKMNQQRSRRFRAAKSAAEAAAEEEKLREEFEKEGRKLPPKQESQTFDSNVITPGTEFMAVLSTALQYYIHKRLNNDPGWKSIKVMLSDANVPGEGEHKIMSYIRQQRNRPNFDPNTRHCLYGLDADLIMLALATHEVHFSILREVISFPGQKDKCFICGQPGHIAANCEGKVKRKAGEFDEEGSKKKPYQFFNIWTLREYLENEMKIPGHKIDFERIIDDFVFICFFVGNDFLPHMPTLEIREGAINLLFAVYKKEFRAMGGYLTDTSKPDLSKVEHFIQAVGLYEDSIFQKRAQSNLRLAANVKRDKAQAKRGYNAGTQVEPESLVPVRRFHGSRLASNQSSSPYQQKKSSGSKTSMKNEYRVTHATEDLSALDIKSKRQMQSDDGNIRAKKVARLSSGPAIVETETCLEQEALENKEELMIKLKGVLREKSDVFNSDEQEEDKIKLGSPGWKERYYEEKFSAKTPEELDAIRRDVVLKYTEGLCWVMHYYYQGVCSWTWFYPYHYAPFASDLKDLSQLNISFELGAPFKPFNQLLGVFPAASSHALPEQYRKLMTDPNSPIIDFYPTDFEIDMNGKRFDWQGIALLPFIDETRLLSEVEKLESSLTEEERRRNSRMNDKLFVALSHKLSPYILALCDRTKNLSANERAEIKEQINSEASGGMSGYISPPAGDPCPKIFRSPIEGMDDITDNQVISAIYTLPDPQQHVAHPPAGVQLPKKTVTMADLTPAPALWHEGKGHKPLIKPRTFQYNPNGQNNHKNPPGSISGPQLLEAARRLVLNSLQVGSRGCQPSGPDPFYVLPQPQDHGANNHQPSGSQNGLVNTPRGSQDQSSLTRVNGIWVREQKHQSSGSQIGPSNPPHGLLNQHQSGGFRNGLANTPHGSQDPSHSKHDKSDPQPVRCSVRRVNGIWVREPIQHQSSGLNQNGPSNSPHGLNQHQPGGFRNGRSNSPHGQNHQPRRRRRGPRNHPHGQKQHQLGGNQNGPVNSPHGSQGPTKVPGGTQPHQGGASNSGGNSSGGKKKKKNLNKSGGNQNVPVNQPSGSQGPTNVPGVTQPQQGDGSNKGGKPSGGKNHNQVDGPANPQQVSQGPTIVPGVTQPQQGGGSNKGGTGGMNHNQPQGGVWVPVGNQSGTPGNTNPNKKKRRQKKKQAAVAQNLIS</sequence>
<dbReference type="EMBL" id="CM007903">
    <property type="protein sequence ID" value="OTF97039.1"/>
    <property type="molecule type" value="Genomic_DNA"/>
</dbReference>
<evidence type="ECO:0000259" key="13">
    <source>
        <dbReference type="PROSITE" id="PS50158"/>
    </source>
</evidence>
<dbReference type="GO" id="GO:0003723">
    <property type="term" value="F:RNA binding"/>
    <property type="evidence" value="ECO:0000318"/>
    <property type="project" value="GO_Central"/>
</dbReference>
<dbReference type="PROSITE" id="PS50158">
    <property type="entry name" value="ZF_CCHC"/>
    <property type="match status" value="1"/>
</dbReference>
<dbReference type="GO" id="GO:0006364">
    <property type="term" value="P:rRNA processing"/>
    <property type="evidence" value="ECO:0007669"/>
    <property type="project" value="UniProtKB-KW"/>
</dbReference>
<dbReference type="InterPro" id="IPR004859">
    <property type="entry name" value="Xrn1_N"/>
</dbReference>
<dbReference type="InParanoid" id="A0A251SDV5"/>
<dbReference type="InterPro" id="IPR036875">
    <property type="entry name" value="Znf_CCHC_sf"/>
</dbReference>
<evidence type="ECO:0000256" key="5">
    <source>
        <dbReference type="ARBA" id="ARBA00022723"/>
    </source>
</evidence>
<feature type="region of interest" description="Disordered" evidence="12">
    <location>
        <begin position="131"/>
        <end position="156"/>
    </location>
</feature>
<feature type="compositionally biased region" description="Polar residues" evidence="12">
    <location>
        <begin position="918"/>
        <end position="946"/>
    </location>
</feature>
<dbReference type="PANTHER" id="PTHR12341:SF41">
    <property type="entry name" value="5'-3' EXORIBONUCLEASE 2"/>
    <property type="match status" value="1"/>
</dbReference>
<feature type="compositionally biased region" description="Low complexity" evidence="12">
    <location>
        <begin position="448"/>
        <end position="464"/>
    </location>
</feature>
<feature type="compositionally biased region" description="Basic residues" evidence="12">
    <location>
        <begin position="1246"/>
        <end position="1256"/>
    </location>
</feature>
<keyword evidence="10" id="KW-0175">Coiled coil</keyword>
<feature type="compositionally biased region" description="Basic residues" evidence="12">
    <location>
        <begin position="1066"/>
        <end position="1082"/>
    </location>
</feature>
<dbReference type="OrthoDB" id="372487at2759"/>
<dbReference type="PANTHER" id="PTHR12341">
    <property type="entry name" value="5'-&gt;3' EXORIBONUCLEASE"/>
    <property type="match status" value="1"/>
</dbReference>
<dbReference type="CDD" id="cd18673">
    <property type="entry name" value="PIN_XRN1-2-like"/>
    <property type="match status" value="1"/>
</dbReference>
<dbReference type="FunFam" id="3.40.50.12390:FF:000003">
    <property type="entry name" value="5'-3' exoribonuclease"/>
    <property type="match status" value="1"/>
</dbReference>
<evidence type="ECO:0000256" key="12">
    <source>
        <dbReference type="SAM" id="MobiDB-lite"/>
    </source>
</evidence>
<reference evidence="15" key="1">
    <citation type="journal article" date="2017" name="Nature">
        <title>The sunflower genome provides insights into oil metabolism, flowering and Asterid evolution.</title>
        <authorList>
            <person name="Badouin H."/>
            <person name="Gouzy J."/>
            <person name="Grassa C.J."/>
            <person name="Murat F."/>
            <person name="Staton S.E."/>
            <person name="Cottret L."/>
            <person name="Lelandais-Briere C."/>
            <person name="Owens G.L."/>
            <person name="Carrere S."/>
            <person name="Mayjonade B."/>
            <person name="Legrand L."/>
            <person name="Gill N."/>
            <person name="Kane N.C."/>
            <person name="Bowers J.E."/>
            <person name="Hubner S."/>
            <person name="Bellec A."/>
            <person name="Berard A."/>
            <person name="Berges H."/>
            <person name="Blanchet N."/>
            <person name="Boniface M.C."/>
            <person name="Brunel D."/>
            <person name="Catrice O."/>
            <person name="Chaidir N."/>
            <person name="Claudel C."/>
            <person name="Donnadieu C."/>
            <person name="Faraut T."/>
            <person name="Fievet G."/>
            <person name="Helmstetter N."/>
            <person name="King M."/>
            <person name="Knapp S.J."/>
            <person name="Lai Z."/>
            <person name="Le Paslier M.C."/>
            <person name="Lippi Y."/>
            <person name="Lorenzon L."/>
            <person name="Mandel J.R."/>
            <person name="Marage G."/>
            <person name="Marchand G."/>
            <person name="Marquand E."/>
            <person name="Bret-Mestries E."/>
            <person name="Morien E."/>
            <person name="Nambeesan S."/>
            <person name="Nguyen T."/>
            <person name="Pegot-Espagnet P."/>
            <person name="Pouilly N."/>
            <person name="Raftis F."/>
            <person name="Sallet E."/>
            <person name="Schiex T."/>
            <person name="Thomas J."/>
            <person name="Vandecasteele C."/>
            <person name="Vares D."/>
            <person name="Vear F."/>
            <person name="Vautrin S."/>
            <person name="Crespi M."/>
            <person name="Mangin B."/>
            <person name="Burke J.M."/>
            <person name="Salse J."/>
            <person name="Munos S."/>
            <person name="Vincourt P."/>
            <person name="Rieseberg L.H."/>
            <person name="Langlade N.B."/>
        </authorList>
    </citation>
    <scope>NUCLEOTIDE SEQUENCE [LARGE SCALE GENOMIC DNA]</scope>
    <source>
        <strain evidence="15">cv. SF193</strain>
    </source>
</reference>
<dbReference type="AlphaFoldDB" id="A0A251SDV5"/>
<feature type="region of interest" description="Disordered" evidence="12">
    <location>
        <begin position="842"/>
        <end position="879"/>
    </location>
</feature>
<keyword evidence="7" id="KW-0378">Hydrolase</keyword>
<dbReference type="Gene3D" id="1.25.40.1050">
    <property type="match status" value="1"/>
</dbReference>
<feature type="region of interest" description="Disordered" evidence="12">
    <location>
        <begin position="896"/>
        <end position="1010"/>
    </location>
</feature>